<dbReference type="SUPFAM" id="SSF74788">
    <property type="entry name" value="Cullin repeat-like"/>
    <property type="match status" value="1"/>
</dbReference>
<gene>
    <name evidence="6" type="ORF">HYPSUDRAFT_71160</name>
</gene>
<evidence type="ECO:0000256" key="1">
    <source>
        <dbReference type="ARBA" id="ARBA00006756"/>
    </source>
</evidence>
<dbReference type="PANTHER" id="PTHR12542">
    <property type="entry name" value="EXOCYST COMPLEX PROTEIN EXO70"/>
    <property type="match status" value="1"/>
</dbReference>
<dbReference type="Gene3D" id="1.20.1280.170">
    <property type="entry name" value="Exocyst complex component Exo70"/>
    <property type="match status" value="1"/>
</dbReference>
<dbReference type="STRING" id="945553.A0A0D2NJI5"/>
<dbReference type="OMA" id="GIIRAGP"/>
<comment type="function">
    <text evidence="4">Involved in the secretory pathway as part of the exocyst complex which tethers secretory vesicles to the sites of exocytosis. Also plays a role in the assembly of the exocyst.</text>
</comment>
<keyword evidence="4" id="KW-0653">Protein transport</keyword>
<dbReference type="InterPro" id="IPR046364">
    <property type="entry name" value="Exo70_C"/>
</dbReference>
<name>A0A0D2NJI5_HYPSF</name>
<evidence type="ECO:0000256" key="3">
    <source>
        <dbReference type="ARBA" id="ARBA00022483"/>
    </source>
</evidence>
<dbReference type="GO" id="GO:0000145">
    <property type="term" value="C:exocyst"/>
    <property type="evidence" value="ECO:0007669"/>
    <property type="project" value="InterPro"/>
</dbReference>
<dbReference type="AlphaFoldDB" id="A0A0D2NJI5"/>
<feature type="domain" description="Exocyst complex subunit Exo70 C-terminal" evidence="5">
    <location>
        <begin position="241"/>
        <end position="599"/>
    </location>
</feature>
<evidence type="ECO:0000259" key="5">
    <source>
        <dbReference type="Pfam" id="PF03081"/>
    </source>
</evidence>
<dbReference type="OrthoDB" id="1922221at2759"/>
<comment type="subcellular location">
    <subcellularLocation>
        <location evidence="4">Bud</location>
    </subcellularLocation>
    <subcellularLocation>
        <location evidence="4">Bud neck</location>
    </subcellularLocation>
</comment>
<evidence type="ECO:0000313" key="6">
    <source>
        <dbReference type="EMBL" id="KJA16696.1"/>
    </source>
</evidence>
<protein>
    <recommendedName>
        <fullName evidence="4">Exocyst complex protein EXO70</fullName>
    </recommendedName>
</protein>
<keyword evidence="7" id="KW-1185">Reference proteome</keyword>
<dbReference type="GO" id="GO:0005935">
    <property type="term" value="C:cellular bud neck"/>
    <property type="evidence" value="ECO:0007669"/>
    <property type="project" value="UniProtKB-SubCell"/>
</dbReference>
<reference evidence="7" key="1">
    <citation type="submission" date="2014-04" db="EMBL/GenBank/DDBJ databases">
        <title>Evolutionary Origins and Diversification of the Mycorrhizal Mutualists.</title>
        <authorList>
            <consortium name="DOE Joint Genome Institute"/>
            <consortium name="Mycorrhizal Genomics Consortium"/>
            <person name="Kohler A."/>
            <person name="Kuo A."/>
            <person name="Nagy L.G."/>
            <person name="Floudas D."/>
            <person name="Copeland A."/>
            <person name="Barry K.W."/>
            <person name="Cichocki N."/>
            <person name="Veneault-Fourrey C."/>
            <person name="LaButti K."/>
            <person name="Lindquist E.A."/>
            <person name="Lipzen A."/>
            <person name="Lundell T."/>
            <person name="Morin E."/>
            <person name="Murat C."/>
            <person name="Riley R."/>
            <person name="Ohm R."/>
            <person name="Sun H."/>
            <person name="Tunlid A."/>
            <person name="Henrissat B."/>
            <person name="Grigoriev I.V."/>
            <person name="Hibbett D.S."/>
            <person name="Martin F."/>
        </authorList>
    </citation>
    <scope>NUCLEOTIDE SEQUENCE [LARGE SCALE GENOMIC DNA]</scope>
    <source>
        <strain evidence="7">FD-334 SS-4</strain>
    </source>
</reference>
<evidence type="ECO:0000256" key="4">
    <source>
        <dbReference type="RuleBase" id="RU365026"/>
    </source>
</evidence>
<dbReference type="InterPro" id="IPR016159">
    <property type="entry name" value="Cullin_repeat-like_dom_sf"/>
</dbReference>
<keyword evidence="3 4" id="KW-0268">Exocytosis</keyword>
<dbReference type="GO" id="GO:0006887">
    <property type="term" value="P:exocytosis"/>
    <property type="evidence" value="ECO:0007669"/>
    <property type="project" value="UniProtKB-KW"/>
</dbReference>
<sequence length="604" mass="67393">MDDETAEIELLQQNLNKTRQISKRMTTILDSFDARLAKLEKSILPLHTTAQILNRRRGNIDKTLARIEDLSSNQQDIAADESLILRGPQPGQIGVYKDALERLNSSIAFNASDTDLVQVARLVETGAKKLTQLYTKVVAEGSSGTTPAPGSGFMISSFPSSLLPTLSPVVQFLRTLPLPATHPSHPAAPAILSTLKDAQRGYADMRGNWSVKCLEGQGKRLVARAESVDPLETGREFREWVELMLGTAEEEYKLLLELSPLSSSQMVASAYGTLMTPILSLFHQILTQVITLIKKSLHKYNFLALSAYEGLLSLQRHWDDILSRRGSDHKSEKNEPKDGLQSLRGLCLRSFPEFLADIKMGALTRGLDTNVKLMEFTTMTIAYIEKIPIVQSAVESALYALGDGNWKMGEGVQVGKGNKEDDDSSITEHFVHDVVTTAINSLTTISKTARRPPFNSVFLLNNISYLRQHLLIQRDDAIFAMLSPQTSDSLNSAYRTAKAGYFDLNFSPLMQAITEDPKDKSNKAAAKEKFTRFFDLFDEIVERHKFAPVLDEDAKGRADIVEEIVMLVVPAFQRFAQKQKDKELSKNIKRTPDDVESELRSLFR</sequence>
<dbReference type="GO" id="GO:0015031">
    <property type="term" value="P:protein transport"/>
    <property type="evidence" value="ECO:0007669"/>
    <property type="project" value="UniProtKB-KW"/>
</dbReference>
<organism evidence="6 7">
    <name type="scientific">Hypholoma sublateritium (strain FD-334 SS-4)</name>
    <dbReference type="NCBI Taxonomy" id="945553"/>
    <lineage>
        <taxon>Eukaryota</taxon>
        <taxon>Fungi</taxon>
        <taxon>Dikarya</taxon>
        <taxon>Basidiomycota</taxon>
        <taxon>Agaricomycotina</taxon>
        <taxon>Agaricomycetes</taxon>
        <taxon>Agaricomycetidae</taxon>
        <taxon>Agaricales</taxon>
        <taxon>Agaricineae</taxon>
        <taxon>Strophariaceae</taxon>
        <taxon>Hypholoma</taxon>
    </lineage>
</organism>
<accession>A0A0D2NJI5</accession>
<dbReference type="Pfam" id="PF03081">
    <property type="entry name" value="Exo70_C"/>
    <property type="match status" value="1"/>
</dbReference>
<keyword evidence="2 4" id="KW-0813">Transport</keyword>
<dbReference type="InterPro" id="IPR004140">
    <property type="entry name" value="Exo70"/>
</dbReference>
<dbReference type="PANTHER" id="PTHR12542:SF41">
    <property type="entry name" value="EXOCYST COMPLEX COMPONENT 7"/>
    <property type="match status" value="1"/>
</dbReference>
<dbReference type="EMBL" id="KN817616">
    <property type="protein sequence ID" value="KJA16696.1"/>
    <property type="molecule type" value="Genomic_DNA"/>
</dbReference>
<evidence type="ECO:0000256" key="2">
    <source>
        <dbReference type="ARBA" id="ARBA00022448"/>
    </source>
</evidence>
<dbReference type="GO" id="GO:0005546">
    <property type="term" value="F:phosphatidylinositol-4,5-bisphosphate binding"/>
    <property type="evidence" value="ECO:0007669"/>
    <property type="project" value="InterPro"/>
</dbReference>
<comment type="similarity">
    <text evidence="1 4">Belongs to the EXO70 family.</text>
</comment>
<evidence type="ECO:0000313" key="7">
    <source>
        <dbReference type="Proteomes" id="UP000054270"/>
    </source>
</evidence>
<proteinExistence type="inferred from homology"/>
<dbReference type="Proteomes" id="UP000054270">
    <property type="component" value="Unassembled WGS sequence"/>
</dbReference>